<evidence type="ECO:0000256" key="2">
    <source>
        <dbReference type="ARBA" id="ARBA00022490"/>
    </source>
</evidence>
<dbReference type="EC" id="1.17.99.6" evidence="10"/>
<dbReference type="GO" id="GO:0051539">
    <property type="term" value="F:4 iron, 4 sulfur cluster binding"/>
    <property type="evidence" value="ECO:0007669"/>
    <property type="project" value="UniProtKB-KW"/>
</dbReference>
<dbReference type="Pfam" id="PF08331">
    <property type="entry name" value="QueG_DUF1730"/>
    <property type="match status" value="1"/>
</dbReference>
<dbReference type="AlphaFoldDB" id="A0AAF0CST8"/>
<evidence type="ECO:0000256" key="8">
    <source>
        <dbReference type="ARBA" id="ARBA00023014"/>
    </source>
</evidence>
<dbReference type="KEGG" id="slom:PXH66_11260"/>
<keyword evidence="11" id="KW-1185">Reference proteome</keyword>
<dbReference type="InterPro" id="IPR017896">
    <property type="entry name" value="4Fe4S_Fe-S-bd"/>
</dbReference>
<evidence type="ECO:0000256" key="7">
    <source>
        <dbReference type="ARBA" id="ARBA00023004"/>
    </source>
</evidence>
<dbReference type="NCBIfam" id="TIGR00276">
    <property type="entry name" value="tRNA epoxyqueuosine(34) reductase QueG"/>
    <property type="match status" value="1"/>
</dbReference>
<evidence type="ECO:0000256" key="3">
    <source>
        <dbReference type="ARBA" id="ARBA00022694"/>
    </source>
</evidence>
<reference evidence="10" key="1">
    <citation type="submission" date="2023-03" db="EMBL/GenBank/DDBJ databases">
        <title>Lomoglobus Profundus gen. nov., sp. nov., a novel member of the phylum Verrucomicrobia, isolated from deep-marine sediment of South China Sea.</title>
        <authorList>
            <person name="Ahmad T."/>
            <person name="Ishaq S.E."/>
            <person name="Wang F."/>
        </authorList>
    </citation>
    <scope>NUCLEOTIDE SEQUENCE</scope>
    <source>
        <strain evidence="10">LMO-M01</strain>
    </source>
</reference>
<evidence type="ECO:0000256" key="1">
    <source>
        <dbReference type="ARBA" id="ARBA00022485"/>
    </source>
</evidence>
<dbReference type="GO" id="GO:0046872">
    <property type="term" value="F:metal ion binding"/>
    <property type="evidence" value="ECO:0007669"/>
    <property type="project" value="UniProtKB-KW"/>
</dbReference>
<evidence type="ECO:0000256" key="4">
    <source>
        <dbReference type="ARBA" id="ARBA00022723"/>
    </source>
</evidence>
<dbReference type="GO" id="GO:0008616">
    <property type="term" value="P:tRNA queuosine(34) biosynthetic process"/>
    <property type="evidence" value="ECO:0007669"/>
    <property type="project" value="UniProtKB-KW"/>
</dbReference>
<dbReference type="SUPFAM" id="SSF54862">
    <property type="entry name" value="4Fe-4S ferredoxins"/>
    <property type="match status" value="1"/>
</dbReference>
<dbReference type="EMBL" id="CP119075">
    <property type="protein sequence ID" value="WED67427.1"/>
    <property type="molecule type" value="Genomic_DNA"/>
</dbReference>
<dbReference type="PROSITE" id="PS51379">
    <property type="entry name" value="4FE4S_FER_2"/>
    <property type="match status" value="1"/>
</dbReference>
<keyword evidence="4" id="KW-0479">Metal-binding</keyword>
<keyword evidence="6 10" id="KW-0560">Oxidoreductase</keyword>
<organism evidence="10 11">
    <name type="scientific">Synoicihabitans lomoniglobus</name>
    <dbReference type="NCBI Taxonomy" id="2909285"/>
    <lineage>
        <taxon>Bacteria</taxon>
        <taxon>Pseudomonadati</taxon>
        <taxon>Verrucomicrobiota</taxon>
        <taxon>Opitutia</taxon>
        <taxon>Opitutales</taxon>
        <taxon>Opitutaceae</taxon>
        <taxon>Synoicihabitans</taxon>
    </lineage>
</organism>
<dbReference type="Proteomes" id="UP001218638">
    <property type="component" value="Chromosome"/>
</dbReference>
<dbReference type="InterPro" id="IPR017900">
    <property type="entry name" value="4Fe4S_Fe_S_CS"/>
</dbReference>
<evidence type="ECO:0000313" key="10">
    <source>
        <dbReference type="EMBL" id="WED67427.1"/>
    </source>
</evidence>
<evidence type="ECO:0000259" key="9">
    <source>
        <dbReference type="PROSITE" id="PS51379"/>
    </source>
</evidence>
<evidence type="ECO:0000313" key="11">
    <source>
        <dbReference type="Proteomes" id="UP001218638"/>
    </source>
</evidence>
<dbReference type="PANTHER" id="PTHR30002">
    <property type="entry name" value="EPOXYQUEUOSINE REDUCTASE"/>
    <property type="match status" value="1"/>
</dbReference>
<keyword evidence="8" id="KW-0411">Iron-sulfur</keyword>
<dbReference type="PROSITE" id="PS00198">
    <property type="entry name" value="4FE4S_FER_1"/>
    <property type="match status" value="1"/>
</dbReference>
<proteinExistence type="predicted"/>
<evidence type="ECO:0000256" key="5">
    <source>
        <dbReference type="ARBA" id="ARBA00022785"/>
    </source>
</evidence>
<keyword evidence="3" id="KW-0819">tRNA processing</keyword>
<dbReference type="RefSeq" id="WP_330931582.1">
    <property type="nucleotide sequence ID" value="NZ_CP119075.1"/>
</dbReference>
<sequence>MGLDREALRARLHGFGFDVVRFAAVAGDAPGSDALDDWLEAGRHADMAWIERGAAKRRDPRQVLDGARTMIMLGVNYGGDLPSRDDGQSTGVWARYALNNDYHDTVKPGLVAAGRAIESWAGVTSRDYRYYVDTGPVLERSWATRAGVGFTGKNAMLISREFGNWLFLAAIMTRVEIAPDAPVSARVEAEPVGTLCGNCTRCLDACPTNALPEPGVLDARRCISYQTIENKGIIPRELRTGIGDRIYGCDICAEVCPWNRFAQTARSGLLEARPELAQFSLSEILRLTPEGFAVGFKGTAVKRLKLRGLLRNACIVAANTGARECGPALVDLTRHAEAMVRAHAVWALRVLQTDAPWASLRAMEVDPLVLAEYDAPLEPRSAQA</sequence>
<keyword evidence="2" id="KW-0963">Cytoplasm</keyword>
<dbReference type="PANTHER" id="PTHR30002:SF4">
    <property type="entry name" value="EPOXYQUEUOSINE REDUCTASE"/>
    <property type="match status" value="1"/>
</dbReference>
<feature type="domain" description="4Fe-4S ferredoxin-type" evidence="9">
    <location>
        <begin position="185"/>
        <end position="216"/>
    </location>
</feature>
<dbReference type="Pfam" id="PF13484">
    <property type="entry name" value="Fer4_16"/>
    <property type="match status" value="1"/>
</dbReference>
<keyword evidence="5" id="KW-0671">Queuosine biosynthesis</keyword>
<keyword evidence="7" id="KW-0408">Iron</keyword>
<dbReference type="InterPro" id="IPR004453">
    <property type="entry name" value="QueG"/>
</dbReference>
<keyword evidence="1" id="KW-0004">4Fe-4S</keyword>
<accession>A0AAF0CST8</accession>
<name>A0AAF0CST8_9BACT</name>
<gene>
    <name evidence="10" type="primary">queG</name>
    <name evidence="10" type="ORF">PXH66_11260</name>
</gene>
<dbReference type="InterPro" id="IPR013542">
    <property type="entry name" value="QueG_DUF1730"/>
</dbReference>
<protein>
    <submittedName>
        <fullName evidence="10">tRNA epoxyqueuosine(34) reductase QueG</fullName>
        <ecNumber evidence="10">1.17.99.6</ecNumber>
    </submittedName>
</protein>
<dbReference type="Gene3D" id="3.30.70.20">
    <property type="match status" value="1"/>
</dbReference>
<dbReference type="GO" id="GO:0052693">
    <property type="term" value="F:epoxyqueuosine reductase activity"/>
    <property type="evidence" value="ECO:0007669"/>
    <property type="project" value="UniProtKB-EC"/>
</dbReference>
<evidence type="ECO:0000256" key="6">
    <source>
        <dbReference type="ARBA" id="ARBA00023002"/>
    </source>
</evidence>